<feature type="active site" description="Nucleophile; Schiff-base intermediate with DNA; for 5'-dRP lyase activity" evidence="13">
    <location>
        <position position="329"/>
    </location>
</feature>
<evidence type="ECO:0000256" key="11">
    <source>
        <dbReference type="ARBA" id="ARBA00023239"/>
    </source>
</evidence>
<dbReference type="SUPFAM" id="SSF47802">
    <property type="entry name" value="DNA polymerase beta, N-terminal domain-like"/>
    <property type="match status" value="1"/>
</dbReference>
<keyword evidence="7 14" id="KW-0227">DNA damage</keyword>
<dbReference type="InterPro" id="IPR043519">
    <property type="entry name" value="NT_sf"/>
</dbReference>
<dbReference type="Pfam" id="PF14792">
    <property type="entry name" value="DNA_pol_B_palm"/>
    <property type="match status" value="1"/>
</dbReference>
<dbReference type="SUPFAM" id="SSF81585">
    <property type="entry name" value="PsbU/PolX domain-like"/>
    <property type="match status" value="1"/>
</dbReference>
<comment type="cofactor">
    <cofactor evidence="1">
        <name>Mn(2+)</name>
        <dbReference type="ChEBI" id="CHEBI:29035"/>
    </cofactor>
</comment>
<dbReference type="Gene3D" id="3.40.50.10190">
    <property type="entry name" value="BRCT domain"/>
    <property type="match status" value="1"/>
</dbReference>
<organism evidence="17 18">
    <name type="scientific">Polysphondylium violaceum</name>
    <dbReference type="NCBI Taxonomy" id="133409"/>
    <lineage>
        <taxon>Eukaryota</taxon>
        <taxon>Amoebozoa</taxon>
        <taxon>Evosea</taxon>
        <taxon>Eumycetozoa</taxon>
        <taxon>Dictyostelia</taxon>
        <taxon>Dictyosteliales</taxon>
        <taxon>Dictyosteliaceae</taxon>
        <taxon>Polysphondylium</taxon>
    </lineage>
</organism>
<evidence type="ECO:0000256" key="13">
    <source>
        <dbReference type="PIRSR" id="PIRSR622312-50"/>
    </source>
</evidence>
<comment type="function">
    <text evidence="14">DNA polymerase that functions in several pathways of DNA repair. Involved in base excision repair (BER) responsible for repair of lesions that give rise to abasic (AP) sites in DNA. Also contributes to DNA double-strand break repair by non-homologous end joining and homologous recombination. Has both template-dependent and template-independent (terminal transferase) DNA polymerase activities. Has also a 5'-deoxyribose-5-phosphate lyase (dRP lyase) activity.</text>
</comment>
<dbReference type="InterPro" id="IPR027421">
    <property type="entry name" value="DNA_pol_lamdba_lyase_dom_sf"/>
</dbReference>
<dbReference type="Pfam" id="PF14716">
    <property type="entry name" value="HHH_8"/>
    <property type="match status" value="1"/>
</dbReference>
<accession>A0A8J4Q081</accession>
<dbReference type="SUPFAM" id="SSF81301">
    <property type="entry name" value="Nucleotidyltransferase"/>
    <property type="match status" value="1"/>
</dbReference>
<keyword evidence="18" id="KW-1185">Reference proteome</keyword>
<dbReference type="FunFam" id="1.10.150.110:FF:000005">
    <property type="entry name" value="DNA polymerase POL4"/>
    <property type="match status" value="1"/>
</dbReference>
<dbReference type="InterPro" id="IPR002054">
    <property type="entry name" value="DNA-dir_DNA_pol_X"/>
</dbReference>
<evidence type="ECO:0000313" key="17">
    <source>
        <dbReference type="EMBL" id="KAF2077331.1"/>
    </source>
</evidence>
<keyword evidence="3" id="KW-0237">DNA synthesis</keyword>
<feature type="region of interest" description="Disordered" evidence="15">
    <location>
        <begin position="99"/>
        <end position="119"/>
    </location>
</feature>
<dbReference type="GO" id="GO:0006303">
    <property type="term" value="P:double-strand break repair via nonhomologous end joining"/>
    <property type="evidence" value="ECO:0007669"/>
    <property type="project" value="TreeGrafter"/>
</dbReference>
<feature type="domain" description="BRCT" evidence="16">
    <location>
        <begin position="1"/>
        <end position="87"/>
    </location>
</feature>
<reference evidence="17" key="1">
    <citation type="submission" date="2020-01" db="EMBL/GenBank/DDBJ databases">
        <title>Development of genomics and gene disruption for Polysphondylium violaceum indicates a role for the polyketide synthase stlB in stalk morphogenesis.</title>
        <authorList>
            <person name="Narita B."/>
            <person name="Kawabe Y."/>
            <person name="Kin K."/>
            <person name="Saito T."/>
            <person name="Gibbs R."/>
            <person name="Kuspa A."/>
            <person name="Muzny D."/>
            <person name="Queller D."/>
            <person name="Richards S."/>
            <person name="Strassman J."/>
            <person name="Sucgang R."/>
            <person name="Worley K."/>
            <person name="Schaap P."/>
        </authorList>
    </citation>
    <scope>NUCLEOTIDE SEQUENCE</scope>
    <source>
        <strain evidence="17">QSvi11</strain>
    </source>
</reference>
<dbReference type="FunFam" id="3.30.210.10:FF:000002">
    <property type="entry name" value="DNA polymerase"/>
    <property type="match status" value="1"/>
</dbReference>
<evidence type="ECO:0000256" key="1">
    <source>
        <dbReference type="ARBA" id="ARBA00001936"/>
    </source>
</evidence>
<dbReference type="PRINTS" id="PR00870">
    <property type="entry name" value="DNAPOLXBETA"/>
</dbReference>
<dbReference type="PROSITE" id="PS00522">
    <property type="entry name" value="DNA_POLYMERASE_X"/>
    <property type="match status" value="1"/>
</dbReference>
<dbReference type="InterPro" id="IPR002008">
    <property type="entry name" value="DNA_pol_X_beta-like"/>
</dbReference>
<keyword evidence="6" id="KW-0235">DNA replication</keyword>
<evidence type="ECO:0000256" key="6">
    <source>
        <dbReference type="ARBA" id="ARBA00022705"/>
    </source>
</evidence>
<dbReference type="EC" id="2.7.7.7" evidence="14"/>
<evidence type="ECO:0000313" key="18">
    <source>
        <dbReference type="Proteomes" id="UP000695562"/>
    </source>
</evidence>
<dbReference type="GO" id="GO:0046872">
    <property type="term" value="F:metal ion binding"/>
    <property type="evidence" value="ECO:0007669"/>
    <property type="project" value="UniProtKB-UniRule"/>
</dbReference>
<feature type="compositionally biased region" description="Low complexity" evidence="15">
    <location>
        <begin position="140"/>
        <end position="153"/>
    </location>
</feature>
<dbReference type="Gene3D" id="1.10.150.20">
    <property type="entry name" value="5' to 3' exonuclease, C-terminal subdomain"/>
    <property type="match status" value="1"/>
</dbReference>
<dbReference type="SUPFAM" id="SSF52113">
    <property type="entry name" value="BRCT domain"/>
    <property type="match status" value="1"/>
</dbReference>
<dbReference type="GO" id="GO:0003887">
    <property type="term" value="F:DNA-directed DNA polymerase activity"/>
    <property type="evidence" value="ECO:0007669"/>
    <property type="project" value="UniProtKB-UniRule"/>
</dbReference>
<dbReference type="InterPro" id="IPR037160">
    <property type="entry name" value="DNA_Pol_thumb_sf"/>
</dbReference>
<name>A0A8J4Q081_9MYCE</name>
<dbReference type="CDD" id="cd00141">
    <property type="entry name" value="NT_POLXc"/>
    <property type="match status" value="1"/>
</dbReference>
<dbReference type="EMBL" id="AJWJ01000031">
    <property type="protein sequence ID" value="KAF2077331.1"/>
    <property type="molecule type" value="Genomic_DNA"/>
</dbReference>
<dbReference type="PANTHER" id="PTHR11276">
    <property type="entry name" value="DNA POLYMERASE TYPE-X FAMILY MEMBER"/>
    <property type="match status" value="1"/>
</dbReference>
<dbReference type="InterPro" id="IPR010996">
    <property type="entry name" value="HHH_MUS81"/>
</dbReference>
<evidence type="ECO:0000256" key="14">
    <source>
        <dbReference type="RuleBase" id="RU366014"/>
    </source>
</evidence>
<dbReference type="AlphaFoldDB" id="A0A8J4Q081"/>
<evidence type="ECO:0000256" key="15">
    <source>
        <dbReference type="SAM" id="MobiDB-lite"/>
    </source>
</evidence>
<dbReference type="Pfam" id="PF14791">
    <property type="entry name" value="DNA_pol_B_thumb"/>
    <property type="match status" value="1"/>
</dbReference>
<evidence type="ECO:0000256" key="2">
    <source>
        <dbReference type="ARBA" id="ARBA00008323"/>
    </source>
</evidence>
<dbReference type="Gene3D" id="1.10.150.110">
    <property type="entry name" value="DNA polymerase beta, N-terminal domain-like"/>
    <property type="match status" value="1"/>
</dbReference>
<keyword evidence="14" id="KW-0539">Nucleus</keyword>
<comment type="catalytic activity">
    <reaction evidence="12 14">
        <text>DNA(n) + a 2'-deoxyribonucleoside 5'-triphosphate = DNA(n+1) + diphosphate</text>
        <dbReference type="Rhea" id="RHEA:22508"/>
        <dbReference type="Rhea" id="RHEA-COMP:17339"/>
        <dbReference type="Rhea" id="RHEA-COMP:17340"/>
        <dbReference type="ChEBI" id="CHEBI:33019"/>
        <dbReference type="ChEBI" id="CHEBI:61560"/>
        <dbReference type="ChEBI" id="CHEBI:173112"/>
        <dbReference type="EC" id="2.7.7.7"/>
    </reaction>
</comment>
<dbReference type="PROSITE" id="PS50172">
    <property type="entry name" value="BRCT"/>
    <property type="match status" value="1"/>
</dbReference>
<dbReference type="Pfam" id="PF00533">
    <property type="entry name" value="BRCT"/>
    <property type="match status" value="1"/>
</dbReference>
<evidence type="ECO:0000256" key="3">
    <source>
        <dbReference type="ARBA" id="ARBA00022634"/>
    </source>
</evidence>
<comment type="caution">
    <text evidence="17">The sequence shown here is derived from an EMBL/GenBank/DDBJ whole genome shotgun (WGS) entry which is preliminary data.</text>
</comment>
<gene>
    <name evidence="17" type="ORF">CYY_001334</name>
</gene>
<dbReference type="PANTHER" id="PTHR11276:SF28">
    <property type="entry name" value="DNA POLYMERASE LAMBDA"/>
    <property type="match status" value="1"/>
</dbReference>
<dbReference type="Gene3D" id="3.30.210.10">
    <property type="entry name" value="DNA polymerase, thumb domain"/>
    <property type="match status" value="1"/>
</dbReference>
<keyword evidence="5 14" id="KW-0548">Nucleotidyltransferase</keyword>
<proteinExistence type="inferred from homology"/>
<keyword evidence="4 14" id="KW-0808">Transferase</keyword>
<feature type="compositionally biased region" description="Low complexity" evidence="15">
    <location>
        <begin position="183"/>
        <end position="197"/>
    </location>
</feature>
<dbReference type="Proteomes" id="UP000695562">
    <property type="component" value="Unassembled WGS sequence"/>
</dbReference>
<dbReference type="InterPro" id="IPR028207">
    <property type="entry name" value="DNA_pol_B_palm_palm"/>
</dbReference>
<evidence type="ECO:0000256" key="5">
    <source>
        <dbReference type="ARBA" id="ARBA00022695"/>
    </source>
</evidence>
<dbReference type="InterPro" id="IPR001357">
    <property type="entry name" value="BRCT_dom"/>
</dbReference>
<feature type="region of interest" description="Disordered" evidence="15">
    <location>
        <begin position="138"/>
        <end position="197"/>
    </location>
</feature>
<dbReference type="GO" id="GO:0006260">
    <property type="term" value="P:DNA replication"/>
    <property type="evidence" value="ECO:0007669"/>
    <property type="project" value="UniProtKB-KW"/>
</dbReference>
<keyword evidence="9" id="KW-0238">DNA-binding</keyword>
<comment type="similarity">
    <text evidence="2 14">Belongs to the DNA polymerase type-X family.</text>
</comment>
<evidence type="ECO:0000256" key="10">
    <source>
        <dbReference type="ARBA" id="ARBA00023204"/>
    </source>
</evidence>
<keyword evidence="8 14" id="KW-0239">DNA-directed DNA polymerase</keyword>
<dbReference type="SMART" id="SM00483">
    <property type="entry name" value="POLXc"/>
    <property type="match status" value="1"/>
</dbReference>
<evidence type="ECO:0000256" key="8">
    <source>
        <dbReference type="ARBA" id="ARBA00022932"/>
    </source>
</evidence>
<protein>
    <recommendedName>
        <fullName evidence="14">DNA polymerase</fullName>
        <ecNumber evidence="14">2.7.7.7</ecNumber>
    </recommendedName>
</protein>
<dbReference type="InterPro" id="IPR036420">
    <property type="entry name" value="BRCT_dom_sf"/>
</dbReference>
<evidence type="ECO:0000256" key="7">
    <source>
        <dbReference type="ARBA" id="ARBA00022763"/>
    </source>
</evidence>
<evidence type="ECO:0000256" key="4">
    <source>
        <dbReference type="ARBA" id="ARBA00022679"/>
    </source>
</evidence>
<dbReference type="Gene3D" id="3.30.460.10">
    <property type="entry name" value="Beta Polymerase, domain 2"/>
    <property type="match status" value="1"/>
</dbReference>
<dbReference type="InterPro" id="IPR029398">
    <property type="entry name" value="PolB_thumb"/>
</dbReference>
<dbReference type="GO" id="GO:0016829">
    <property type="term" value="F:lyase activity"/>
    <property type="evidence" value="ECO:0007669"/>
    <property type="project" value="UniProtKB-KW"/>
</dbReference>
<dbReference type="PRINTS" id="PR00869">
    <property type="entry name" value="DNAPOLX"/>
</dbReference>
<feature type="compositionally biased region" description="Acidic residues" evidence="15">
    <location>
        <begin position="160"/>
        <end position="180"/>
    </location>
</feature>
<comment type="subcellular location">
    <subcellularLocation>
        <location evidence="14">Nucleus</location>
    </subcellularLocation>
</comment>
<sequence length="596" mass="68288">MFKGYYFTILKKNIGSVQLSIVQKKIQENGGVVIQQVTATTDIDDKTTHLITSETEFLVLDSKYKYHKFNVYNVNWISQSIIKKSLIVNDHKVPIVYTNDDDTSHNSHNTSVNKKRKYEQLNETSSIKKTCDLSPIKKQTTTTTTTTSSTNTNKSWLYYEDSEEEREEDDKDKEEEEEKEENNISNATSNNTSFNSLNNTTITLDTDSENEDISFDFNQSLIDVKDSIKSGIIMPPILKSTTPSSPIKPLITNSPAKYVCQRSNEKVNHNEHITTLLQKLQTQSHSDGDRWREFAYKKAISVLKNLDYRIESYKQVKNLYGIGSKIGEKIEEILKTGSLRKVSNITQDSQAIAYDELSKIHGAGIETVKKWYALGINSVAQLEQYATQHTDFLTTNQKIGIKYYKDFQHRIPRDEVIFIRDIVIKASLEIDKGIIGEVCGSFRRGRPDCGDIDILFTHSRGEILQGFLSRLVKKLEVAGLLKDHLTNAKTDSDKYMGVCQLNSDTLFRRIDFVVIPTIEWPFALMYFTGSDHFNRSMRLWAHKNGFSLSERHLVRCLRWGRTKDKEIKGDPIPANSEEEIFSLLGLTYKSPIERDQ</sequence>
<keyword evidence="10 14" id="KW-0234">DNA repair</keyword>
<dbReference type="GO" id="GO:0005634">
    <property type="term" value="C:nucleus"/>
    <property type="evidence" value="ECO:0007669"/>
    <property type="project" value="UniProtKB-SubCell"/>
</dbReference>
<evidence type="ECO:0000256" key="9">
    <source>
        <dbReference type="ARBA" id="ARBA00023125"/>
    </source>
</evidence>
<dbReference type="InterPro" id="IPR018944">
    <property type="entry name" value="DNA_pol_lambd_fingers_domain"/>
</dbReference>
<evidence type="ECO:0000259" key="16">
    <source>
        <dbReference type="PROSITE" id="PS50172"/>
    </source>
</evidence>
<dbReference type="OrthoDB" id="20239at2759"/>
<dbReference type="InterPro" id="IPR019843">
    <property type="entry name" value="DNA_pol-X_BS"/>
</dbReference>
<dbReference type="Pfam" id="PF10391">
    <property type="entry name" value="DNA_pol_lambd_f"/>
    <property type="match status" value="1"/>
</dbReference>
<dbReference type="GO" id="GO:0003677">
    <property type="term" value="F:DNA binding"/>
    <property type="evidence" value="ECO:0007669"/>
    <property type="project" value="UniProtKB-UniRule"/>
</dbReference>
<keyword evidence="11" id="KW-0456">Lyase</keyword>
<evidence type="ECO:0000256" key="12">
    <source>
        <dbReference type="ARBA" id="ARBA00049244"/>
    </source>
</evidence>
<dbReference type="InterPro" id="IPR022312">
    <property type="entry name" value="DNA_pol_X"/>
</dbReference>